<evidence type="ECO:0000313" key="3">
    <source>
        <dbReference type="Proteomes" id="UP000732193"/>
    </source>
</evidence>
<comment type="caution">
    <text evidence="2">The sequence shown here is derived from an EMBL/GenBank/DDBJ whole genome shotgun (WGS) entry which is preliminary data.</text>
</comment>
<dbReference type="EMBL" id="JAFBRM010000009">
    <property type="protein sequence ID" value="MBM1715799.1"/>
    <property type="molecule type" value="Genomic_DNA"/>
</dbReference>
<protein>
    <submittedName>
        <fullName evidence="2">Uncharacterized protein</fullName>
    </submittedName>
</protein>
<evidence type="ECO:0000313" key="2">
    <source>
        <dbReference type="EMBL" id="MBM1715799.1"/>
    </source>
</evidence>
<dbReference type="RefSeq" id="WP_203243709.1">
    <property type="nucleotide sequence ID" value="NZ_JAFBRH010000008.1"/>
</dbReference>
<sequence length="229" mass="24578">MARRPPMKIAPSPSETPEHDAVRERERSSEAVQAKMREERTGGAVPPPEPTSLEDDTNGKAKVDKPASDPKTKKSKTAPKASAEPKNMQAPAKAQATTPESDAPAPRVEQRISVGVPVSLATSKALEKAAIKLGTDTDYIKRALLPKARAAFLKRAGANNLKATSKSMKLLFEQRIDNGVALMPVKLVVDDEIEARVRGFIPDPLDVISVNRLVAAFVGAEFDILVSAL</sequence>
<keyword evidence="3" id="KW-1185">Reference proteome</keyword>
<reference evidence="2 3" key="1">
    <citation type="submission" date="2021-01" db="EMBL/GenBank/DDBJ databases">
        <title>Diatom-associated Roseobacters Show Island Model of Population Structure.</title>
        <authorList>
            <person name="Qu L."/>
            <person name="Feng X."/>
            <person name="Chen Y."/>
            <person name="Li L."/>
            <person name="Wang X."/>
            <person name="Hu Z."/>
            <person name="Wang H."/>
            <person name="Luo H."/>
        </authorList>
    </citation>
    <scope>NUCLEOTIDE SEQUENCE [LARGE SCALE GENOMIC DNA]</scope>
    <source>
        <strain evidence="2 3">TR60-84</strain>
    </source>
</reference>
<feature type="compositionally biased region" description="Basic and acidic residues" evidence="1">
    <location>
        <begin position="16"/>
        <end position="41"/>
    </location>
</feature>
<evidence type="ECO:0000256" key="1">
    <source>
        <dbReference type="SAM" id="MobiDB-lite"/>
    </source>
</evidence>
<accession>A0AAE3B883</accession>
<name>A0AAE3B883_9RHOB</name>
<organism evidence="2 3">
    <name type="scientific">Sulfitobacter geojensis</name>
    <dbReference type="NCBI Taxonomy" id="1342299"/>
    <lineage>
        <taxon>Bacteria</taxon>
        <taxon>Pseudomonadati</taxon>
        <taxon>Pseudomonadota</taxon>
        <taxon>Alphaproteobacteria</taxon>
        <taxon>Rhodobacterales</taxon>
        <taxon>Roseobacteraceae</taxon>
        <taxon>Sulfitobacter</taxon>
    </lineage>
</organism>
<gene>
    <name evidence="2" type="ORF">JQV55_19675</name>
</gene>
<dbReference type="Proteomes" id="UP000732193">
    <property type="component" value="Unassembled WGS sequence"/>
</dbReference>
<feature type="compositionally biased region" description="Basic and acidic residues" evidence="1">
    <location>
        <begin position="57"/>
        <end position="72"/>
    </location>
</feature>
<feature type="region of interest" description="Disordered" evidence="1">
    <location>
        <begin position="1"/>
        <end position="108"/>
    </location>
</feature>
<proteinExistence type="predicted"/>
<dbReference type="AlphaFoldDB" id="A0AAE3B883"/>